<dbReference type="EMBL" id="JAAXPI010000011">
    <property type="protein sequence ID" value="NKZ04278.1"/>
    <property type="molecule type" value="Genomic_DNA"/>
</dbReference>
<dbReference type="InterPro" id="IPR003961">
    <property type="entry name" value="FN3_dom"/>
</dbReference>
<protein>
    <submittedName>
        <fullName evidence="7">Fibronectin type III domain-containing protein</fullName>
    </submittedName>
</protein>
<dbReference type="SMART" id="SM00060">
    <property type="entry name" value="FN3"/>
    <property type="match status" value="2"/>
</dbReference>
<dbReference type="PANTHER" id="PTHR46708">
    <property type="entry name" value="TENASCIN"/>
    <property type="match status" value="1"/>
</dbReference>
<keyword evidence="1" id="KW-0677">Repeat</keyword>
<evidence type="ECO:0000256" key="1">
    <source>
        <dbReference type="ARBA" id="ARBA00022737"/>
    </source>
</evidence>
<dbReference type="RefSeq" id="WP_157438338.1">
    <property type="nucleotide sequence ID" value="NZ_JAAXPI010000011.1"/>
</dbReference>
<evidence type="ECO:0000259" key="6">
    <source>
        <dbReference type="PROSITE" id="PS50853"/>
    </source>
</evidence>
<dbReference type="InterPro" id="IPR050991">
    <property type="entry name" value="ECM_Regulatory_Proteins"/>
</dbReference>
<evidence type="ECO:0000256" key="2">
    <source>
        <dbReference type="ARBA" id="ARBA00023295"/>
    </source>
</evidence>
<keyword evidence="5" id="KW-0812">Transmembrane</keyword>
<evidence type="ECO:0000313" key="7">
    <source>
        <dbReference type="EMBL" id="NKZ04278.1"/>
    </source>
</evidence>
<feature type="region of interest" description="Disordered" evidence="4">
    <location>
        <begin position="338"/>
        <end position="359"/>
    </location>
</feature>
<gene>
    <name evidence="7" type="ORF">HGB48_11000</name>
</gene>
<keyword evidence="5" id="KW-0472">Membrane</keyword>
<dbReference type="InterPro" id="IPR029476">
    <property type="entry name" value="DNase_NucA_NucB"/>
</dbReference>
<evidence type="ECO:0000256" key="4">
    <source>
        <dbReference type="SAM" id="MobiDB-lite"/>
    </source>
</evidence>
<dbReference type="InterPro" id="IPR036116">
    <property type="entry name" value="FN3_sf"/>
</dbReference>
<comment type="caution">
    <text evidence="7">The sequence shown here is derived from an EMBL/GenBank/DDBJ whole genome shotgun (WGS) entry which is preliminary data.</text>
</comment>
<feature type="domain" description="Fibronectin type-III" evidence="6">
    <location>
        <begin position="150"/>
        <end position="240"/>
    </location>
</feature>
<dbReference type="PROSITE" id="PS50853">
    <property type="entry name" value="FN3"/>
    <property type="match status" value="1"/>
</dbReference>
<keyword evidence="5" id="KW-1133">Transmembrane helix</keyword>
<organism evidence="7 8">
    <name type="scientific">Actinomadura latina</name>
    <dbReference type="NCBI Taxonomy" id="163603"/>
    <lineage>
        <taxon>Bacteria</taxon>
        <taxon>Bacillati</taxon>
        <taxon>Actinomycetota</taxon>
        <taxon>Actinomycetes</taxon>
        <taxon>Streptosporangiales</taxon>
        <taxon>Thermomonosporaceae</taxon>
        <taxon>Actinomadura</taxon>
    </lineage>
</organism>
<reference evidence="7 8" key="1">
    <citation type="submission" date="2020-04" db="EMBL/GenBank/DDBJ databases">
        <title>MicrobeNet Type strains.</title>
        <authorList>
            <person name="Nicholson A.C."/>
        </authorList>
    </citation>
    <scope>NUCLEOTIDE SEQUENCE [LARGE SCALE GENOMIC DNA]</scope>
    <source>
        <strain evidence="7 8">ATCC BAA-277</strain>
    </source>
</reference>
<dbReference type="SUPFAM" id="SSF49265">
    <property type="entry name" value="Fibronectin type III"/>
    <property type="match status" value="1"/>
</dbReference>
<accession>A0A846Z0M7</accession>
<evidence type="ECO:0000256" key="3">
    <source>
        <dbReference type="ARBA" id="ARBA00023326"/>
    </source>
</evidence>
<dbReference type="PANTHER" id="PTHR46708:SF2">
    <property type="entry name" value="FIBRONECTIN TYPE-III DOMAIN-CONTAINING PROTEIN"/>
    <property type="match status" value="1"/>
</dbReference>
<keyword evidence="2" id="KW-0378">Hydrolase</keyword>
<dbReference type="GO" id="GO:0016798">
    <property type="term" value="F:hydrolase activity, acting on glycosyl bonds"/>
    <property type="evidence" value="ECO:0007669"/>
    <property type="project" value="UniProtKB-KW"/>
</dbReference>
<keyword evidence="2" id="KW-0326">Glycosidase</keyword>
<name>A0A846Z0M7_9ACTN</name>
<evidence type="ECO:0000256" key="5">
    <source>
        <dbReference type="SAM" id="Phobius"/>
    </source>
</evidence>
<keyword evidence="3" id="KW-0119">Carbohydrate metabolism</keyword>
<dbReference type="GO" id="GO:0000272">
    <property type="term" value="P:polysaccharide catabolic process"/>
    <property type="evidence" value="ECO:0007669"/>
    <property type="project" value="UniProtKB-KW"/>
</dbReference>
<keyword evidence="8" id="KW-1185">Reference proteome</keyword>
<dbReference type="Pfam" id="PF00041">
    <property type="entry name" value="fn3"/>
    <property type="match status" value="1"/>
</dbReference>
<dbReference type="Proteomes" id="UP000579250">
    <property type="component" value="Unassembled WGS sequence"/>
</dbReference>
<dbReference type="Gene3D" id="2.60.40.10">
    <property type="entry name" value="Immunoglobulins"/>
    <property type="match status" value="1"/>
</dbReference>
<dbReference type="AlphaFoldDB" id="A0A846Z0M7"/>
<sequence length="781" mass="82888">MVAFSVVLALLPGSPAGLRVTEAAADVADAPQGGWCAGMTEPEENHASIRLRVDEPAESGRVAVDEHGKIQVNGILHKHADMVDVTDERVAVSEFTIGPPPDGVAAWASSWTASMRPPHLGPNKLCARAERDPKRTARIERSFTVVDLIPPSDVPGLTVGNITATSAKVSWGAATDNYGLAGYEISVDGGSAHHISTGTRSYTVTGLAPLSHHTVSLVAVDLAGNTSKTPATASFTTKEPPPPSDADLTLDVSQGGAVASWHPYLPPTASADATYRVFVDDEEIEEFPLDRYCTNAAGAPATPCTEDDVVKYPVSELEESTPHTFRVDAVRADGTKGRDLNGSFTTTTGPYLVSPETTQTTATEASACTGRGGDIYIAASSRGSVPAPAGGTELFTGCYSVPDSTCIDSFRQSDNKVLKCSDDVTELLKDVAPPNRGPLLSSVDDLAGLTPGQLRAKFFQPGVQPITWCLQGGCAVVLEKAVEAAATAEVAAGSAAAVSWLLVIAIGVVVGVVLGTVWAIIDASPIAIGGLLEYPIDYTTDFGTYEDWWLQEGEFFNSLTVYAETVKITKDLTGLYALPFAWTSGDDSRFRTTVDRACAAQQGHPTSPYAGCGDNFSVYVPGGTNYKFAPMKETGRHIVEAMGNGFPQPPQRAQWFWPARSVNGQAARSAGYSRRWFETAKFKPNACVGRPRGDVCDEFPFWSTNQAVDLTGMVASLKPVPAAEAVPQRDDINQFYRECKVKDTDKFIVLPVKPWVEANAPSFGFRVTPTGASVCMAPAKP</sequence>
<feature type="transmembrane region" description="Helical" evidence="5">
    <location>
        <begin position="497"/>
        <end position="521"/>
    </location>
</feature>
<proteinExistence type="predicted"/>
<evidence type="ECO:0000313" key="8">
    <source>
        <dbReference type="Proteomes" id="UP000579250"/>
    </source>
</evidence>
<keyword evidence="3" id="KW-0624">Polysaccharide degradation</keyword>
<dbReference type="Pfam" id="PF14040">
    <property type="entry name" value="DNase_NucA_NucB"/>
    <property type="match status" value="1"/>
</dbReference>
<dbReference type="InterPro" id="IPR013783">
    <property type="entry name" value="Ig-like_fold"/>
</dbReference>
<dbReference type="CDD" id="cd00063">
    <property type="entry name" value="FN3"/>
    <property type="match status" value="1"/>
</dbReference>